<comment type="caution">
    <text evidence="1">The sequence shown here is derived from an EMBL/GenBank/DDBJ whole genome shotgun (WGS) entry which is preliminary data.</text>
</comment>
<protein>
    <recommendedName>
        <fullName evidence="3">Lysophospholipase</fullName>
    </recommendedName>
</protein>
<evidence type="ECO:0000313" key="2">
    <source>
        <dbReference type="Proteomes" id="UP001161064"/>
    </source>
</evidence>
<sequence length="144" mass="16297">MPLHMIKLAVGATCLQDLLDWHEHQASTRQNLGLAPRPVCDTRMTPKRRDEVLDGGSLYWVIKGQILVRHPIEDIVTLEDGTGKTRCEILLQHDPIQTVPQRCSAFQGWRYLLAKDAPPDHKNLEGGEGLSEPLRQELFKLGAW</sequence>
<keyword evidence="2" id="KW-1185">Reference proteome</keyword>
<organism evidence="1 2">
    <name type="scientific">Candidatus Phycosocius spiralis</name>
    <dbReference type="NCBI Taxonomy" id="2815099"/>
    <lineage>
        <taxon>Bacteria</taxon>
        <taxon>Pseudomonadati</taxon>
        <taxon>Pseudomonadota</taxon>
        <taxon>Alphaproteobacteria</taxon>
        <taxon>Caulobacterales</taxon>
        <taxon>Caulobacterales incertae sedis</taxon>
        <taxon>Candidatus Phycosocius</taxon>
    </lineage>
</organism>
<dbReference type="EMBL" id="BPFZ01000001">
    <property type="protein sequence ID" value="GIU65919.1"/>
    <property type="molecule type" value="Genomic_DNA"/>
</dbReference>
<evidence type="ECO:0008006" key="3">
    <source>
        <dbReference type="Google" id="ProtNLM"/>
    </source>
</evidence>
<gene>
    <name evidence="1" type="ORF">PsB1_0073</name>
</gene>
<proteinExistence type="predicted"/>
<evidence type="ECO:0000313" key="1">
    <source>
        <dbReference type="EMBL" id="GIU65919.1"/>
    </source>
</evidence>
<dbReference type="InterPro" id="IPR008320">
    <property type="entry name" value="UCP032025"/>
</dbReference>
<reference evidence="1" key="2">
    <citation type="journal article" date="2023" name="ISME Commun">
        <title>Characterization of a bloom-associated alphaproteobacterial lineage, 'Candidatus Phycosocius': insights into freshwater algal-bacterial interactions.</title>
        <authorList>
            <person name="Tanabe Y."/>
            <person name="Yamaguchi H."/>
            <person name="Yoshida M."/>
            <person name="Kai A."/>
            <person name="Okazaki Y."/>
        </authorList>
    </citation>
    <scope>NUCLEOTIDE SEQUENCE</scope>
    <source>
        <strain evidence="1">BOTRYCO-1</strain>
    </source>
</reference>
<accession>A0ABQ4PSL6</accession>
<dbReference type="PIRSF" id="PIRSF032025">
    <property type="entry name" value="UCP032025"/>
    <property type="match status" value="1"/>
</dbReference>
<dbReference type="Proteomes" id="UP001161064">
    <property type="component" value="Unassembled WGS sequence"/>
</dbReference>
<dbReference type="Pfam" id="PF07370">
    <property type="entry name" value="DUF1489"/>
    <property type="match status" value="1"/>
</dbReference>
<name>A0ABQ4PSL6_9PROT</name>
<reference evidence="1" key="1">
    <citation type="submission" date="2021-05" db="EMBL/GenBank/DDBJ databases">
        <authorList>
            <person name="Tanabe Y."/>
        </authorList>
    </citation>
    <scope>NUCLEOTIDE SEQUENCE</scope>
    <source>
        <strain evidence="1">BOTRYCO-1</strain>
    </source>
</reference>